<dbReference type="Proteomes" id="UP000199519">
    <property type="component" value="Unassembled WGS sequence"/>
</dbReference>
<keyword evidence="5" id="KW-0949">S-adenosyl-L-methionine</keyword>
<evidence type="ECO:0000313" key="13">
    <source>
        <dbReference type="Proteomes" id="UP000199519"/>
    </source>
</evidence>
<comment type="pathway">
    <text evidence="1">Cofactor biosynthesis; adenosylcobalamin biosynthesis.</text>
</comment>
<evidence type="ECO:0000256" key="5">
    <source>
        <dbReference type="ARBA" id="ARBA00022691"/>
    </source>
</evidence>
<feature type="domain" description="Tetrapyrrole methylase" evidence="6">
    <location>
        <begin position="7"/>
        <end position="214"/>
    </location>
</feature>
<keyword evidence="4 8" id="KW-0808">Transferase</keyword>
<accession>A0A1G6L237</accession>
<dbReference type="InterPro" id="IPR014777">
    <property type="entry name" value="4pyrrole_Mease_sub1"/>
</dbReference>
<evidence type="ECO:0000313" key="9">
    <source>
        <dbReference type="EMBL" id="SDF86310.1"/>
    </source>
</evidence>
<dbReference type="UniPathway" id="UPA00148"/>
<proteinExistence type="predicted"/>
<dbReference type="SUPFAM" id="SSF53790">
    <property type="entry name" value="Tetrapyrrole methylase"/>
    <property type="match status" value="1"/>
</dbReference>
<reference evidence="12 13" key="1">
    <citation type="submission" date="2016-10" db="EMBL/GenBank/DDBJ databases">
        <authorList>
            <person name="Varghese N."/>
            <person name="Submissions S."/>
        </authorList>
    </citation>
    <scope>NUCLEOTIDE SEQUENCE [LARGE SCALE GENOMIC DNA]</scope>
    <source>
        <strain evidence="8 16">WG10</strain>
        <strain evidence="9 13">WG2</strain>
        <strain evidence="10 12">WG5</strain>
    </source>
</reference>
<dbReference type="Gene3D" id="3.40.1010.10">
    <property type="entry name" value="Cobalt-precorrin-4 Transmethylase, Domain 1"/>
    <property type="match status" value="1"/>
</dbReference>
<evidence type="ECO:0000313" key="7">
    <source>
        <dbReference type="EMBL" id="PXV64812.1"/>
    </source>
</evidence>
<evidence type="ECO:0000256" key="4">
    <source>
        <dbReference type="ARBA" id="ARBA00022679"/>
    </source>
</evidence>
<evidence type="ECO:0000259" key="6">
    <source>
        <dbReference type="Pfam" id="PF00590"/>
    </source>
</evidence>
<dbReference type="GO" id="GO:0032259">
    <property type="term" value="P:methylation"/>
    <property type="evidence" value="ECO:0007669"/>
    <property type="project" value="UniProtKB-KW"/>
</dbReference>
<evidence type="ECO:0000313" key="16">
    <source>
        <dbReference type="Proteomes" id="UP000324896"/>
    </source>
</evidence>
<dbReference type="PANTHER" id="PTHR47036:SF1">
    <property type="entry name" value="COBALT-FACTOR III C(17)-METHYLTRANSFERASE-RELATED"/>
    <property type="match status" value="1"/>
</dbReference>
<dbReference type="Gene3D" id="3.30.950.10">
    <property type="entry name" value="Methyltransferase, Cobalt-precorrin-4 Transmethylase, Domain 2"/>
    <property type="match status" value="1"/>
</dbReference>
<evidence type="ECO:0000313" key="12">
    <source>
        <dbReference type="Proteomes" id="UP000198612"/>
    </source>
</evidence>
<dbReference type="Proteomes" id="UP000324896">
    <property type="component" value="Unassembled WGS sequence"/>
</dbReference>
<evidence type="ECO:0000256" key="2">
    <source>
        <dbReference type="ARBA" id="ARBA00022573"/>
    </source>
</evidence>
<protein>
    <submittedName>
        <fullName evidence="8">Precorrin-3B C17-methyltransferase</fullName>
    </submittedName>
</protein>
<evidence type="ECO:0000313" key="14">
    <source>
        <dbReference type="Proteomes" id="UP000247389"/>
    </source>
</evidence>
<evidence type="ECO:0000256" key="1">
    <source>
        <dbReference type="ARBA" id="ARBA00004953"/>
    </source>
</evidence>
<dbReference type="GO" id="GO:0008168">
    <property type="term" value="F:methyltransferase activity"/>
    <property type="evidence" value="ECO:0007669"/>
    <property type="project" value="UniProtKB-KW"/>
</dbReference>
<dbReference type="EMBL" id="FOHG01000027">
    <property type="protein sequence ID" value="SET12004.1"/>
    <property type="molecule type" value="Genomic_DNA"/>
</dbReference>
<dbReference type="Pfam" id="PF00590">
    <property type="entry name" value="TP_methylase"/>
    <property type="match status" value="1"/>
</dbReference>
<dbReference type="CDD" id="cd11646">
    <property type="entry name" value="Precorrin_3B_C17_MT"/>
    <property type="match status" value="1"/>
</dbReference>
<dbReference type="EMBL" id="FNBJ01000028">
    <property type="protein sequence ID" value="SDF86310.1"/>
    <property type="molecule type" value="Genomic_DNA"/>
</dbReference>
<dbReference type="RefSeq" id="WP_089720544.1">
    <property type="nucleotide sequence ID" value="NZ_FMYT01000005.1"/>
</dbReference>
<sequence length="247" mass="27715">MKLNKNLYIIGIGPGNLSDISRRAYQILKKVEVIVGYKKYIECIKELITEEQQIYISGMRKEKERVQKAIDYAKQGKKCALISSGDPGVYGMAGLALEMVEDQKINLKIDIVPGITAANAAAAVLGAPLMHDYTVISLSDILTPWNLIKKRLEAAAEADFITTLYNPRSSRRKKQLKKAREIFLEYRNPETPVGIVHSVGRDEEEVMITTLKKMPLEKVDMLTTVIIGNSQSYISNQKIITPRGYNI</sequence>
<evidence type="ECO:0000313" key="15">
    <source>
        <dbReference type="Proteomes" id="UP000295758"/>
    </source>
</evidence>
<dbReference type="InterPro" id="IPR014776">
    <property type="entry name" value="4pyrrole_Mease_sub2"/>
</dbReference>
<dbReference type="Proteomes" id="UP000295758">
    <property type="component" value="Unassembled WGS sequence"/>
</dbReference>
<dbReference type="AlphaFoldDB" id="A0A1G6L237"/>
<dbReference type="NCBIfam" id="TIGR01466">
    <property type="entry name" value="cobJ_cbiH"/>
    <property type="match status" value="1"/>
</dbReference>
<organism evidence="8 16">
    <name type="scientific">Halanaerobium congolense</name>
    <dbReference type="NCBI Taxonomy" id="54121"/>
    <lineage>
        <taxon>Bacteria</taxon>
        <taxon>Bacillati</taxon>
        <taxon>Bacillota</taxon>
        <taxon>Clostridia</taxon>
        <taxon>Halanaerobiales</taxon>
        <taxon>Halanaerobiaceae</taxon>
        <taxon>Halanaerobium</taxon>
    </lineage>
</organism>
<gene>
    <name evidence="11" type="ORF">BY453_101106</name>
    <name evidence="7" type="ORF">C8C78_11648</name>
    <name evidence="8" type="ORF">SAMN04488597_10585</name>
    <name evidence="9" type="ORF">SAMN04488598_12816</name>
    <name evidence="10" type="ORF">SAMN04515652_12720</name>
</gene>
<dbReference type="GO" id="GO:0009236">
    <property type="term" value="P:cobalamin biosynthetic process"/>
    <property type="evidence" value="ECO:0007669"/>
    <property type="project" value="UniProtKB-UniPathway"/>
</dbReference>
<evidence type="ECO:0000256" key="3">
    <source>
        <dbReference type="ARBA" id="ARBA00022603"/>
    </source>
</evidence>
<dbReference type="Proteomes" id="UP000247389">
    <property type="component" value="Unassembled WGS sequence"/>
</dbReference>
<keyword evidence="13" id="KW-1185">Reference proteome</keyword>
<dbReference type="PANTHER" id="PTHR47036">
    <property type="entry name" value="COBALT-FACTOR III C(17)-METHYLTRANSFERASE-RELATED"/>
    <property type="match status" value="1"/>
</dbReference>
<dbReference type="EMBL" id="FMYT01000005">
    <property type="protein sequence ID" value="SDC37237.1"/>
    <property type="molecule type" value="Genomic_DNA"/>
</dbReference>
<name>A0A1G6L237_9FIRM</name>
<keyword evidence="3 8" id="KW-0489">Methyltransferase</keyword>
<keyword evidence="2" id="KW-0169">Cobalamin biosynthesis</keyword>
<dbReference type="InterPro" id="IPR000878">
    <property type="entry name" value="4pyrrol_Mease"/>
</dbReference>
<dbReference type="EMBL" id="SOAA01000001">
    <property type="protein sequence ID" value="TDS35388.1"/>
    <property type="molecule type" value="Genomic_DNA"/>
</dbReference>
<dbReference type="InterPro" id="IPR035996">
    <property type="entry name" value="4pyrrol_Methylase_sf"/>
</dbReference>
<dbReference type="InterPro" id="IPR051810">
    <property type="entry name" value="Precorrin_MeTrfase"/>
</dbReference>
<reference evidence="7 14" key="2">
    <citation type="submission" date="2018-04" db="EMBL/GenBank/DDBJ databases">
        <title>Subsurface microbial communities from deep shales in Ohio and West Virginia, USA.</title>
        <authorList>
            <person name="Wrighton K."/>
        </authorList>
    </citation>
    <scope>NUCLEOTIDE SEQUENCE [LARGE SCALE GENOMIC DNA]</scope>
    <source>
        <strain evidence="7 14">MSL28</strain>
    </source>
</reference>
<evidence type="ECO:0000313" key="8">
    <source>
        <dbReference type="EMBL" id="SDC37237.1"/>
    </source>
</evidence>
<dbReference type="EMBL" id="QICM01000016">
    <property type="protein sequence ID" value="PXV64812.1"/>
    <property type="molecule type" value="Genomic_DNA"/>
</dbReference>
<dbReference type="InterPro" id="IPR006363">
    <property type="entry name" value="Cbl_synth_CobJ/CibH_dom"/>
</dbReference>
<reference evidence="11 15" key="3">
    <citation type="submission" date="2019-03" db="EMBL/GenBank/DDBJ databases">
        <title>Deep subsurface shale carbon reservoir microbial communities from Ohio and West Virginia, USA.</title>
        <authorList>
            <person name="Wrighton K."/>
        </authorList>
    </citation>
    <scope>NUCLEOTIDE SEQUENCE [LARGE SCALE GENOMIC DNA]</scope>
    <source>
        <strain evidence="11 15">UTICA-S4D12</strain>
    </source>
</reference>
<evidence type="ECO:0000313" key="10">
    <source>
        <dbReference type="EMBL" id="SET12004.1"/>
    </source>
</evidence>
<dbReference type="Proteomes" id="UP000198612">
    <property type="component" value="Unassembled WGS sequence"/>
</dbReference>
<evidence type="ECO:0000313" key="11">
    <source>
        <dbReference type="EMBL" id="TDS35388.1"/>
    </source>
</evidence>